<protein>
    <submittedName>
        <fullName evidence="1">Uncharacterized protein</fullName>
    </submittedName>
</protein>
<evidence type="ECO:0000313" key="2">
    <source>
        <dbReference type="Proteomes" id="UP000319263"/>
    </source>
</evidence>
<organism evidence="1 2">
    <name type="scientific">Microlunatus elymi</name>
    <dbReference type="NCBI Taxonomy" id="2596828"/>
    <lineage>
        <taxon>Bacteria</taxon>
        <taxon>Bacillati</taxon>
        <taxon>Actinomycetota</taxon>
        <taxon>Actinomycetes</taxon>
        <taxon>Propionibacteriales</taxon>
        <taxon>Propionibacteriaceae</taxon>
        <taxon>Microlunatus</taxon>
    </lineage>
</organism>
<sequence length="65" mass="7232">MSGPTDEPGENPAFEIPTWDPVKITERRAEEARTQRDAAIADLRDSMDDDEILNEFGLDLGQIGD</sequence>
<name>A0A516PVU7_9ACTN</name>
<proteinExistence type="predicted"/>
<dbReference type="KEGG" id="mik:FOE78_04580"/>
<evidence type="ECO:0000313" key="1">
    <source>
        <dbReference type="EMBL" id="QDP95279.1"/>
    </source>
</evidence>
<keyword evidence="2" id="KW-1185">Reference proteome</keyword>
<accession>A0A516PVU7</accession>
<dbReference type="RefSeq" id="WP_143985260.1">
    <property type="nucleotide sequence ID" value="NZ_CP041692.1"/>
</dbReference>
<dbReference type="Proteomes" id="UP000319263">
    <property type="component" value="Chromosome"/>
</dbReference>
<reference evidence="1 2" key="1">
    <citation type="submission" date="2019-07" db="EMBL/GenBank/DDBJ databases">
        <title>Microlunatus dokdonensis sp. nov. isolated from the rhizospheric soil of the wild plant Elymus tsukushiensis.</title>
        <authorList>
            <person name="Ghim S.-Y."/>
            <person name="Hwang Y.-J."/>
            <person name="Son J.-S."/>
            <person name="Shin J.-H."/>
        </authorList>
    </citation>
    <scope>NUCLEOTIDE SEQUENCE [LARGE SCALE GENOMIC DNA]</scope>
    <source>
        <strain evidence="1 2">KUDC0627</strain>
    </source>
</reference>
<dbReference type="AlphaFoldDB" id="A0A516PVU7"/>
<dbReference type="EMBL" id="CP041692">
    <property type="protein sequence ID" value="QDP95279.1"/>
    <property type="molecule type" value="Genomic_DNA"/>
</dbReference>
<gene>
    <name evidence="1" type="ORF">FOE78_04580</name>
</gene>